<dbReference type="Gene3D" id="3.90.75.20">
    <property type="match status" value="1"/>
</dbReference>
<dbReference type="SUPFAM" id="SSF54060">
    <property type="entry name" value="His-Me finger endonucleases"/>
    <property type="match status" value="1"/>
</dbReference>
<evidence type="ECO:0000259" key="1">
    <source>
        <dbReference type="Pfam" id="PF13392"/>
    </source>
</evidence>
<dbReference type="InterPro" id="IPR003615">
    <property type="entry name" value="HNH_nuc"/>
</dbReference>
<accession>A0ABR2GT75</accession>
<protein>
    <recommendedName>
        <fullName evidence="1">HNH nuclease domain-containing protein</fullName>
    </recommendedName>
</protein>
<reference evidence="2 3" key="1">
    <citation type="submission" date="2024-04" db="EMBL/GenBank/DDBJ databases">
        <title>Tritrichomonas musculus Genome.</title>
        <authorList>
            <person name="Alves-Ferreira E."/>
            <person name="Grigg M."/>
            <person name="Lorenzi H."/>
            <person name="Galac M."/>
        </authorList>
    </citation>
    <scope>NUCLEOTIDE SEQUENCE [LARGE SCALE GENOMIC DNA]</scope>
    <source>
        <strain evidence="2 3">EAF2021</strain>
    </source>
</reference>
<dbReference type="Proteomes" id="UP001470230">
    <property type="component" value="Unassembled WGS sequence"/>
</dbReference>
<keyword evidence="3" id="KW-1185">Reference proteome</keyword>
<proteinExistence type="predicted"/>
<sequence length="191" mass="22991">MEEAKIVEFVPLLDFEDYYEILNEYPFTIRRKRDHYEISEYIGRGYVQVSLKCKTYDKHKLIAKQFIPNPDNLPCIDHKNKDRTDYHLENLRWCTESTNQRNRSSTCGVKYTFVDEINDDAIEVIDYGNHQFEDYYYDETVDKFYFWNGVQFRELHVCNKKDGTKIVNMIDTDKKKVSVSIAKFKRLYDLV</sequence>
<evidence type="ECO:0000313" key="2">
    <source>
        <dbReference type="EMBL" id="KAK8837144.1"/>
    </source>
</evidence>
<organism evidence="2 3">
    <name type="scientific">Tritrichomonas musculus</name>
    <dbReference type="NCBI Taxonomy" id="1915356"/>
    <lineage>
        <taxon>Eukaryota</taxon>
        <taxon>Metamonada</taxon>
        <taxon>Parabasalia</taxon>
        <taxon>Tritrichomonadida</taxon>
        <taxon>Tritrichomonadidae</taxon>
        <taxon>Tritrichomonas</taxon>
    </lineage>
</organism>
<comment type="caution">
    <text evidence="2">The sequence shown here is derived from an EMBL/GenBank/DDBJ whole genome shotgun (WGS) entry which is preliminary data.</text>
</comment>
<name>A0ABR2GT75_9EUKA</name>
<gene>
    <name evidence="2" type="ORF">M9Y10_036873</name>
</gene>
<dbReference type="InterPro" id="IPR044925">
    <property type="entry name" value="His-Me_finger_sf"/>
</dbReference>
<feature type="domain" description="HNH nuclease" evidence="1">
    <location>
        <begin position="58"/>
        <end position="101"/>
    </location>
</feature>
<dbReference type="EMBL" id="JAPFFF010000061">
    <property type="protein sequence ID" value="KAK8837144.1"/>
    <property type="molecule type" value="Genomic_DNA"/>
</dbReference>
<dbReference type="Pfam" id="PF13392">
    <property type="entry name" value="HNH_3"/>
    <property type="match status" value="1"/>
</dbReference>
<evidence type="ECO:0000313" key="3">
    <source>
        <dbReference type="Proteomes" id="UP001470230"/>
    </source>
</evidence>